<organism evidence="10 11">
    <name type="scientific">Conger conger</name>
    <name type="common">Conger eel</name>
    <name type="synonym">Muraena conger</name>
    <dbReference type="NCBI Taxonomy" id="82655"/>
    <lineage>
        <taxon>Eukaryota</taxon>
        <taxon>Metazoa</taxon>
        <taxon>Chordata</taxon>
        <taxon>Craniata</taxon>
        <taxon>Vertebrata</taxon>
        <taxon>Euteleostomi</taxon>
        <taxon>Actinopterygii</taxon>
        <taxon>Neopterygii</taxon>
        <taxon>Teleostei</taxon>
        <taxon>Anguilliformes</taxon>
        <taxon>Congridae</taxon>
        <taxon>Conger</taxon>
    </lineage>
</organism>
<sequence length="241" mass="27949">MAVLNLIAVHLLFLLTVPFRIYFYATNKWHLTKEFCKVVSGMIHAHMYIAFVFYAIILVIRYHSFFRGKDPVAFHRKLHALWASLAVWAVVLVIILPVYALKYGGSEEDLQDRSCFNFGGELEKVAVKVLNYLIIGVVLLVTLALAACQIWIFIQVLGRHRTNFYQHQEFWAQVKSLCFVLVMVVCFVPYHSFRIYYMNHYNNHRDMNEIFLAVTAFSCLDMLTFMGRNAFGTCNVGCCFT</sequence>
<protein>
    <recommendedName>
        <fullName evidence="9">G-protein coupled receptors family 1 profile domain-containing protein</fullName>
    </recommendedName>
</protein>
<evidence type="ECO:0000313" key="11">
    <source>
        <dbReference type="Proteomes" id="UP001152803"/>
    </source>
</evidence>
<reference evidence="10" key="1">
    <citation type="journal article" date="2023" name="Science">
        <title>Genome structures resolve the early diversification of teleost fishes.</title>
        <authorList>
            <person name="Parey E."/>
            <person name="Louis A."/>
            <person name="Montfort J."/>
            <person name="Bouchez O."/>
            <person name="Roques C."/>
            <person name="Iampietro C."/>
            <person name="Lluch J."/>
            <person name="Castinel A."/>
            <person name="Donnadieu C."/>
            <person name="Desvignes T."/>
            <person name="Floi Bucao C."/>
            <person name="Jouanno E."/>
            <person name="Wen M."/>
            <person name="Mejri S."/>
            <person name="Dirks R."/>
            <person name="Jansen H."/>
            <person name="Henkel C."/>
            <person name="Chen W.J."/>
            <person name="Zahm M."/>
            <person name="Cabau C."/>
            <person name="Klopp C."/>
            <person name="Thompson A.W."/>
            <person name="Robinson-Rechavi M."/>
            <person name="Braasch I."/>
            <person name="Lecointre G."/>
            <person name="Bobe J."/>
            <person name="Postlethwait J.H."/>
            <person name="Berthelot C."/>
            <person name="Roest Crollius H."/>
            <person name="Guiguen Y."/>
        </authorList>
    </citation>
    <scope>NUCLEOTIDE SEQUENCE</scope>
    <source>
        <strain evidence="10">Concon-B</strain>
    </source>
</reference>
<dbReference type="PRINTS" id="PR01157">
    <property type="entry name" value="P2YPURNOCPTR"/>
</dbReference>
<evidence type="ECO:0000256" key="8">
    <source>
        <dbReference type="SAM" id="Phobius"/>
    </source>
</evidence>
<keyword evidence="5 8" id="KW-0472">Membrane</keyword>
<dbReference type="SUPFAM" id="SSF81321">
    <property type="entry name" value="Family A G protein-coupled receptor-like"/>
    <property type="match status" value="1"/>
</dbReference>
<dbReference type="PROSITE" id="PS50262">
    <property type="entry name" value="G_PROTEIN_RECEP_F1_2"/>
    <property type="match status" value="1"/>
</dbReference>
<evidence type="ECO:0000256" key="2">
    <source>
        <dbReference type="ARBA" id="ARBA00022692"/>
    </source>
</evidence>
<dbReference type="Proteomes" id="UP001152803">
    <property type="component" value="Unassembled WGS sequence"/>
</dbReference>
<dbReference type="EMBL" id="JAFJMO010000009">
    <property type="protein sequence ID" value="KAJ8268498.1"/>
    <property type="molecule type" value="Genomic_DNA"/>
</dbReference>
<dbReference type="GO" id="GO:0008142">
    <property type="term" value="F:oxysterol binding"/>
    <property type="evidence" value="ECO:0007669"/>
    <property type="project" value="InterPro"/>
</dbReference>
<feature type="transmembrane region" description="Helical" evidence="8">
    <location>
        <begin position="78"/>
        <end position="100"/>
    </location>
</feature>
<dbReference type="InterPro" id="IPR047160">
    <property type="entry name" value="GP183-like"/>
</dbReference>
<dbReference type="GO" id="GO:0016020">
    <property type="term" value="C:membrane"/>
    <property type="evidence" value="ECO:0007669"/>
    <property type="project" value="UniProtKB-SubCell"/>
</dbReference>
<keyword evidence="3 8" id="KW-1133">Transmembrane helix</keyword>
<feature type="transmembrane region" description="Helical" evidence="8">
    <location>
        <begin position="210"/>
        <end position="227"/>
    </location>
</feature>
<dbReference type="Pfam" id="PF00001">
    <property type="entry name" value="7tm_1"/>
    <property type="match status" value="1"/>
</dbReference>
<dbReference type="OrthoDB" id="9947118at2759"/>
<dbReference type="GO" id="GO:0004930">
    <property type="term" value="F:G protein-coupled receptor activity"/>
    <property type="evidence" value="ECO:0007669"/>
    <property type="project" value="UniProtKB-KW"/>
</dbReference>
<feature type="domain" description="G-protein coupled receptors family 1 profile" evidence="9">
    <location>
        <begin position="1"/>
        <end position="225"/>
    </location>
</feature>
<keyword evidence="6" id="KW-0675">Receptor</keyword>
<dbReference type="Gene3D" id="1.20.1070.10">
    <property type="entry name" value="Rhodopsin 7-helix transmembrane proteins"/>
    <property type="match status" value="1"/>
</dbReference>
<evidence type="ECO:0000256" key="5">
    <source>
        <dbReference type="ARBA" id="ARBA00023136"/>
    </source>
</evidence>
<dbReference type="InterPro" id="IPR017452">
    <property type="entry name" value="GPCR_Rhodpsn_7TM"/>
</dbReference>
<feature type="transmembrane region" description="Helical" evidence="8">
    <location>
        <begin position="170"/>
        <end position="190"/>
    </location>
</feature>
<accession>A0A9Q1DEW1</accession>
<evidence type="ECO:0000313" key="10">
    <source>
        <dbReference type="EMBL" id="KAJ8268498.1"/>
    </source>
</evidence>
<keyword evidence="2 8" id="KW-0812">Transmembrane</keyword>
<keyword evidence="11" id="KW-1185">Reference proteome</keyword>
<proteinExistence type="predicted"/>
<evidence type="ECO:0000256" key="7">
    <source>
        <dbReference type="ARBA" id="ARBA00023224"/>
    </source>
</evidence>
<evidence type="ECO:0000259" key="9">
    <source>
        <dbReference type="PROSITE" id="PS50262"/>
    </source>
</evidence>
<gene>
    <name evidence="10" type="ORF">COCON_G00136700</name>
</gene>
<evidence type="ECO:0000256" key="4">
    <source>
        <dbReference type="ARBA" id="ARBA00023040"/>
    </source>
</evidence>
<evidence type="ECO:0000256" key="1">
    <source>
        <dbReference type="ARBA" id="ARBA00004141"/>
    </source>
</evidence>
<comment type="subcellular location">
    <subcellularLocation>
        <location evidence="1">Membrane</location>
        <topology evidence="1">Multi-pass membrane protein</topology>
    </subcellularLocation>
</comment>
<evidence type="ECO:0000256" key="6">
    <source>
        <dbReference type="ARBA" id="ARBA00023170"/>
    </source>
</evidence>
<keyword evidence="4" id="KW-0297">G-protein coupled receptor</keyword>
<feature type="transmembrane region" description="Helical" evidence="8">
    <location>
        <begin position="45"/>
        <end position="66"/>
    </location>
</feature>
<dbReference type="PANTHER" id="PTHR24237">
    <property type="entry name" value="G-PROTEIN COUPLED RECEPTOR"/>
    <property type="match status" value="1"/>
</dbReference>
<dbReference type="PANTHER" id="PTHR24237:SF35">
    <property type="entry name" value="G-PROTEIN COUPLED RECEPTOR 141-RELATED"/>
    <property type="match status" value="1"/>
</dbReference>
<dbReference type="AlphaFoldDB" id="A0A9Q1DEW1"/>
<feature type="transmembrane region" description="Helical" evidence="8">
    <location>
        <begin position="132"/>
        <end position="158"/>
    </location>
</feature>
<dbReference type="InterPro" id="IPR000276">
    <property type="entry name" value="GPCR_Rhodpsn"/>
</dbReference>
<feature type="transmembrane region" description="Helical" evidence="8">
    <location>
        <begin position="7"/>
        <end position="25"/>
    </location>
</feature>
<keyword evidence="7" id="KW-0807">Transducer</keyword>
<name>A0A9Q1DEW1_CONCO</name>
<evidence type="ECO:0000256" key="3">
    <source>
        <dbReference type="ARBA" id="ARBA00022989"/>
    </source>
</evidence>
<comment type="caution">
    <text evidence="10">The sequence shown here is derived from an EMBL/GenBank/DDBJ whole genome shotgun (WGS) entry which is preliminary data.</text>
</comment>